<feature type="region of interest" description="Disordered" evidence="1">
    <location>
        <begin position="737"/>
        <end position="796"/>
    </location>
</feature>
<reference evidence="3" key="2">
    <citation type="journal article" date="2023" name="BMC Genomics">
        <title>Pest status, molecular evolution, and epigenetic factors derived from the genome assembly of Frankliniella fusca, a thysanopteran phytovirus vector.</title>
        <authorList>
            <person name="Catto M.A."/>
            <person name="Labadie P.E."/>
            <person name="Jacobson A.L."/>
            <person name="Kennedy G.G."/>
            <person name="Srinivasan R."/>
            <person name="Hunt B.G."/>
        </authorList>
    </citation>
    <scope>NUCLEOTIDE SEQUENCE</scope>
    <source>
        <strain evidence="3">PL_HMW_Pooled</strain>
    </source>
</reference>
<feature type="compositionally biased region" description="Polar residues" evidence="1">
    <location>
        <begin position="1162"/>
        <end position="1175"/>
    </location>
</feature>
<feature type="compositionally biased region" description="Basic residues" evidence="1">
    <location>
        <begin position="1203"/>
        <end position="1213"/>
    </location>
</feature>
<feature type="compositionally biased region" description="Basic and acidic residues" evidence="1">
    <location>
        <begin position="1065"/>
        <end position="1080"/>
    </location>
</feature>
<dbReference type="Pfam" id="PF00498">
    <property type="entry name" value="FHA"/>
    <property type="match status" value="1"/>
</dbReference>
<dbReference type="SMART" id="SM00240">
    <property type="entry name" value="FHA"/>
    <property type="match status" value="1"/>
</dbReference>
<feature type="region of interest" description="Disordered" evidence="1">
    <location>
        <begin position="865"/>
        <end position="893"/>
    </location>
</feature>
<evidence type="ECO:0000313" key="4">
    <source>
        <dbReference type="Proteomes" id="UP001219518"/>
    </source>
</evidence>
<reference evidence="3" key="1">
    <citation type="submission" date="2021-07" db="EMBL/GenBank/DDBJ databases">
        <authorList>
            <person name="Catto M.A."/>
            <person name="Jacobson A."/>
            <person name="Kennedy G."/>
            <person name="Labadie P."/>
            <person name="Hunt B.G."/>
            <person name="Srinivasan R."/>
        </authorList>
    </citation>
    <scope>NUCLEOTIDE SEQUENCE</scope>
    <source>
        <strain evidence="3">PL_HMW_Pooled</strain>
        <tissue evidence="3">Head</tissue>
    </source>
</reference>
<feature type="compositionally biased region" description="Basic and acidic residues" evidence="1">
    <location>
        <begin position="433"/>
        <end position="444"/>
    </location>
</feature>
<feature type="region of interest" description="Disordered" evidence="1">
    <location>
        <begin position="162"/>
        <end position="444"/>
    </location>
</feature>
<dbReference type="CDD" id="cd22673">
    <property type="entry name" value="FHA_Ki67"/>
    <property type="match status" value="1"/>
</dbReference>
<feature type="compositionally biased region" description="Basic and acidic residues" evidence="1">
    <location>
        <begin position="211"/>
        <end position="247"/>
    </location>
</feature>
<feature type="region of interest" description="Disordered" evidence="1">
    <location>
        <begin position="613"/>
        <end position="708"/>
    </location>
</feature>
<dbReference type="Gene3D" id="2.60.200.20">
    <property type="match status" value="1"/>
</dbReference>
<gene>
    <name evidence="3" type="ORF">KUF71_022342</name>
</gene>
<feature type="region of interest" description="Disordered" evidence="1">
    <location>
        <begin position="964"/>
        <end position="1357"/>
    </location>
</feature>
<feature type="compositionally biased region" description="Polar residues" evidence="1">
    <location>
        <begin position="737"/>
        <end position="749"/>
    </location>
</feature>
<dbReference type="GO" id="GO:0005634">
    <property type="term" value="C:nucleus"/>
    <property type="evidence" value="ECO:0007669"/>
    <property type="project" value="TreeGrafter"/>
</dbReference>
<dbReference type="InterPro" id="IPR000253">
    <property type="entry name" value="FHA_dom"/>
</dbReference>
<feature type="region of interest" description="Disordered" evidence="1">
    <location>
        <begin position="472"/>
        <end position="498"/>
    </location>
</feature>
<feature type="compositionally biased region" description="Polar residues" evidence="1">
    <location>
        <begin position="998"/>
        <end position="1012"/>
    </location>
</feature>
<feature type="compositionally biased region" description="Basic and acidic residues" evidence="1">
    <location>
        <begin position="1047"/>
        <end position="1057"/>
    </location>
</feature>
<sequence length="1357" mass="145694">MPNIIILLVKMVHGHIIILKKNGDDGARIPVDRSVKIGRGTHCDVRIIVQSVSEQHCLVLIEDGRRALLQNLSSTSQTLVNGVSIGKERHALQHGDIVGVGERSFRWQYAEPNPFYEGKQTYQKRRKSEADSARGSQNVAVVNPLYQKRRTLGPNIIYSESSVRSPKVPVLKEKNADKSVTRNSLASAKTPLKRASSISKTPQGTRTPKTPKVETPKARTPKSETPKLKTQRAETPKAKALKAESPKMKTSKTETPMAKTPMAQTSKDKTPKGETLKAKTPKADTPEAKTPKAETPKGKIPHAESPKARTPKADSPRAKTPKAATLKTKTPKGETPKSKTPKAETPKAKTPKAAAHKAKTPKAETPKAKTPKAGTPKAETPKVKTPRAATPKTKFPSSQTAVSKPESKRKSVKSTRGVKRRLSSPSKVASKRLKIESPKSIDKKKMTALMGIHGKSPRTVLPSTPTVRLVLSSKKTPIVKTSKTPRPSTVKKTGVVKSSVKKTHKPTFAEILKKKAVQRANAVVKKLTLAPKPQPKVSAKKAESIPLSTEIPKAFKFGSTGHANSPETIIIGRKVAKTPVATRKGRKGQLIQQTLKGSLNLSGISEMFQTPVKDVSKKSTGPSPSFAPNESSSSPLPRTHKSPRNSRHALNTPDKVNMPRGGQPLASEAMVSEAKTTEKYATPRKTPLKTPVVNAMNTSGRSSTRSARQFSLLTSTPAVIGRSQSFAESVFNSPSSLLTGQMSAPQSPASGRKSRLDMVASRSPHVHSPHSSPVKSSLKTSPSKSPPSGHSKNLSVSFNDNIRIKMLVSGSKKGLDTTAPLSCPGSPQGSEGNSGTVTPDLTTFDFNSIKTPNVPREMFVSSILSSGGSSSSQAAGSAKRKGKAQKSPTNDLSDLRGIRRLMKTPSSPAGYVDVKGVKRLMATCPTPTYLAVEGVKKLFNDAAAAAGNDLGSFAGVRELFASPTPSKMRKVSLKNSPTGPQETTPVAKIQAEVESKGRSSTGSPPKTSNASLSPLHVSPKLLESTGVKSVDEQKPVLRGRGRTTRNKVKDALSKADSPKQASFTEDVRETRRSAKSETSEVVKPTRKTRTNVVPPQVNELKSPVAESPPKRRTRRAAKVSPPPKMSPDQKMPKVRTRKGAKTASPVSRKISRNSSNSIEEANLTSTVADVNSSVTAPKVVAAKSQSKKANEKQVVAMSPVKSPPKRRATRRGGRAIDSSPAAKPAKRALSPTEVSESPVKKQKGEAKSLSPKKSPPKRTTRRGKKDATPATEELEVPSATSSKRKRKAVSFDDEAVTPSKREKRESHQKVESPSIHSSPDKGKPKKAQSKNQAQAKSAKTKKELSVTVSPRRTRSRK</sequence>
<feature type="compositionally biased region" description="Low complexity" evidence="1">
    <location>
        <begin position="622"/>
        <end position="635"/>
    </location>
</feature>
<feature type="compositionally biased region" description="Low complexity" evidence="1">
    <location>
        <begin position="488"/>
        <end position="498"/>
    </location>
</feature>
<feature type="compositionally biased region" description="Low complexity" evidence="1">
    <location>
        <begin position="865"/>
        <end position="877"/>
    </location>
</feature>
<feature type="compositionally biased region" description="Basic residues" evidence="1">
    <location>
        <begin position="1254"/>
        <end position="1264"/>
    </location>
</feature>
<dbReference type="InterPro" id="IPR008984">
    <property type="entry name" value="SMAD_FHA_dom_sf"/>
</dbReference>
<feature type="compositionally biased region" description="Low complexity" evidence="1">
    <location>
        <begin position="769"/>
        <end position="792"/>
    </location>
</feature>
<feature type="compositionally biased region" description="Basic residues" evidence="1">
    <location>
        <begin position="1037"/>
        <end position="1046"/>
    </location>
</feature>
<evidence type="ECO:0000256" key="1">
    <source>
        <dbReference type="SAM" id="MobiDB-lite"/>
    </source>
</evidence>
<keyword evidence="4" id="KW-1185">Reference proteome</keyword>
<feature type="compositionally biased region" description="Basic residues" evidence="1">
    <location>
        <begin position="410"/>
        <end position="422"/>
    </location>
</feature>
<feature type="compositionally biased region" description="Polar residues" evidence="1">
    <location>
        <begin position="473"/>
        <end position="487"/>
    </location>
</feature>
<evidence type="ECO:0000313" key="3">
    <source>
        <dbReference type="EMBL" id="KAK3912888.1"/>
    </source>
</evidence>
<dbReference type="SUPFAM" id="SSF49879">
    <property type="entry name" value="SMAD/FHA domain"/>
    <property type="match status" value="1"/>
</dbReference>
<feature type="domain" description="FHA" evidence="2">
    <location>
        <begin position="35"/>
        <end position="85"/>
    </location>
</feature>
<evidence type="ECO:0000259" key="2">
    <source>
        <dbReference type="PROSITE" id="PS50006"/>
    </source>
</evidence>
<dbReference type="PROSITE" id="PS50006">
    <property type="entry name" value="FHA_DOMAIN"/>
    <property type="match status" value="1"/>
</dbReference>
<accession>A0AAE1LAV8</accession>
<protein>
    <submittedName>
        <fullName evidence="3">Proliferation marker protein Ki-67</fullName>
    </submittedName>
</protein>
<dbReference type="GO" id="GO:0005694">
    <property type="term" value="C:chromosome"/>
    <property type="evidence" value="ECO:0007669"/>
    <property type="project" value="TreeGrafter"/>
</dbReference>
<comment type="caution">
    <text evidence="3">The sequence shown here is derived from an EMBL/GenBank/DDBJ whole genome shotgun (WGS) entry which is preliminary data.</text>
</comment>
<dbReference type="PANTHER" id="PTHR21603:SF16">
    <property type="entry name" value="CELL DIVISION CYCLE-ASSOCIATED PROTEIN 2"/>
    <property type="match status" value="1"/>
</dbReference>
<dbReference type="GO" id="GO:0007088">
    <property type="term" value="P:regulation of mitotic nuclear division"/>
    <property type="evidence" value="ECO:0007669"/>
    <property type="project" value="TreeGrafter"/>
</dbReference>
<feature type="compositionally biased region" description="Polar residues" evidence="1">
    <location>
        <begin position="196"/>
        <end position="208"/>
    </location>
</feature>
<organism evidence="3 4">
    <name type="scientific">Frankliniella fusca</name>
    <dbReference type="NCBI Taxonomy" id="407009"/>
    <lineage>
        <taxon>Eukaryota</taxon>
        <taxon>Metazoa</taxon>
        <taxon>Ecdysozoa</taxon>
        <taxon>Arthropoda</taxon>
        <taxon>Hexapoda</taxon>
        <taxon>Insecta</taxon>
        <taxon>Pterygota</taxon>
        <taxon>Neoptera</taxon>
        <taxon>Paraneoptera</taxon>
        <taxon>Thysanoptera</taxon>
        <taxon>Terebrantia</taxon>
        <taxon>Thripoidea</taxon>
        <taxon>Thripidae</taxon>
        <taxon>Frankliniella</taxon>
    </lineage>
</organism>
<name>A0AAE1LAV8_9NEOP</name>
<feature type="compositionally biased region" description="Basic and acidic residues" evidence="1">
    <location>
        <begin position="266"/>
        <end position="317"/>
    </location>
</feature>
<feature type="compositionally biased region" description="Polar residues" evidence="1">
    <location>
        <begin position="825"/>
        <end position="839"/>
    </location>
</feature>
<dbReference type="EMBL" id="JAHWGI010000306">
    <property type="protein sequence ID" value="KAK3912888.1"/>
    <property type="molecule type" value="Genomic_DNA"/>
</dbReference>
<feature type="compositionally biased region" description="Basic residues" evidence="1">
    <location>
        <begin position="638"/>
        <end position="647"/>
    </location>
</feature>
<feature type="region of interest" description="Disordered" evidence="1">
    <location>
        <begin position="813"/>
        <end position="839"/>
    </location>
</feature>
<dbReference type="GO" id="GO:0051983">
    <property type="term" value="P:regulation of chromosome segregation"/>
    <property type="evidence" value="ECO:0007669"/>
    <property type="project" value="TreeGrafter"/>
</dbReference>
<dbReference type="Proteomes" id="UP001219518">
    <property type="component" value="Unassembled WGS sequence"/>
</dbReference>
<proteinExistence type="predicted"/>
<feature type="compositionally biased region" description="Basic and acidic residues" evidence="1">
    <location>
        <begin position="170"/>
        <end position="180"/>
    </location>
</feature>
<feature type="compositionally biased region" description="Basic and acidic residues" evidence="1">
    <location>
        <begin position="331"/>
        <end position="347"/>
    </location>
</feature>
<feature type="compositionally biased region" description="Polar residues" evidence="1">
    <location>
        <begin position="695"/>
        <end position="708"/>
    </location>
</feature>
<dbReference type="PANTHER" id="PTHR21603">
    <property type="entry name" value="ANTIGEN KI-67-LIKE PROTEIN"/>
    <property type="match status" value="1"/>
</dbReference>
<feature type="compositionally biased region" description="Basic and acidic residues" evidence="1">
    <location>
        <begin position="1299"/>
        <end position="1310"/>
    </location>
</feature>
<feature type="compositionally biased region" description="Polar residues" evidence="1">
    <location>
        <begin position="973"/>
        <end position="984"/>
    </location>
</feature>